<dbReference type="InterPro" id="IPR017972">
    <property type="entry name" value="Cyt_P450_CS"/>
</dbReference>
<dbReference type="Proteomes" id="UP001056012">
    <property type="component" value="Chromosome 1"/>
</dbReference>
<evidence type="ECO:0000256" key="1">
    <source>
        <dbReference type="ARBA" id="ARBA00010617"/>
    </source>
</evidence>
<accession>A0A9Q9DQ93</accession>
<dbReference type="PRINTS" id="PR00385">
    <property type="entry name" value="P450"/>
</dbReference>
<keyword evidence="3 6" id="KW-0560">Oxidoreductase</keyword>
<keyword evidence="6" id="KW-0503">Monooxygenase</keyword>
<feature type="signal peptide" evidence="7">
    <location>
        <begin position="1"/>
        <end position="18"/>
    </location>
</feature>
<evidence type="ECO:0000256" key="2">
    <source>
        <dbReference type="ARBA" id="ARBA00022723"/>
    </source>
</evidence>
<dbReference type="EMBL" id="CP089274">
    <property type="protein sequence ID" value="USP74121.1"/>
    <property type="molecule type" value="Genomic_DNA"/>
</dbReference>
<organism evidence="8 9">
    <name type="scientific">Curvularia clavata</name>
    <dbReference type="NCBI Taxonomy" id="95742"/>
    <lineage>
        <taxon>Eukaryota</taxon>
        <taxon>Fungi</taxon>
        <taxon>Dikarya</taxon>
        <taxon>Ascomycota</taxon>
        <taxon>Pezizomycotina</taxon>
        <taxon>Dothideomycetes</taxon>
        <taxon>Pleosporomycetidae</taxon>
        <taxon>Pleosporales</taxon>
        <taxon>Pleosporineae</taxon>
        <taxon>Pleosporaceae</taxon>
        <taxon>Curvularia</taxon>
    </lineage>
</organism>
<protein>
    <submittedName>
        <fullName evidence="8">O-methylsterigmatocystin oxidoreductase</fullName>
    </submittedName>
</protein>
<dbReference type="PROSITE" id="PS00086">
    <property type="entry name" value="CYTOCHROME_P450"/>
    <property type="match status" value="1"/>
</dbReference>
<dbReference type="GO" id="GO:0020037">
    <property type="term" value="F:heme binding"/>
    <property type="evidence" value="ECO:0007669"/>
    <property type="project" value="InterPro"/>
</dbReference>
<dbReference type="CDD" id="cd11065">
    <property type="entry name" value="CYP64-like"/>
    <property type="match status" value="1"/>
</dbReference>
<dbReference type="InterPro" id="IPR050364">
    <property type="entry name" value="Cytochrome_P450_fung"/>
</dbReference>
<comment type="cofactor">
    <cofactor evidence="5">
        <name>heme</name>
        <dbReference type="ChEBI" id="CHEBI:30413"/>
    </cofactor>
</comment>
<gene>
    <name evidence="8" type="ORF">yc1106_01395</name>
</gene>
<dbReference type="GO" id="GO:0004497">
    <property type="term" value="F:monooxygenase activity"/>
    <property type="evidence" value="ECO:0007669"/>
    <property type="project" value="UniProtKB-KW"/>
</dbReference>
<evidence type="ECO:0000256" key="7">
    <source>
        <dbReference type="SAM" id="SignalP"/>
    </source>
</evidence>
<keyword evidence="2 5" id="KW-0479">Metal-binding</keyword>
<dbReference type="AlphaFoldDB" id="A0A9Q9DQ93"/>
<dbReference type="Pfam" id="PF00067">
    <property type="entry name" value="p450"/>
    <property type="match status" value="1"/>
</dbReference>
<sequence length="544" mass="61920">MLHLSLLVVFSLVSWLLSQHFLRRPTVPKGLRPVPGPSGLPLLGNTLQLGPHPHRKIIEWSREYRDLFKVRIGYEDWVFLNSPTAVRDILDKQSATTSGRNPFPVLSDIISGGKRFLFMTYTPEWRKLRAMVHKLLTPKASQTFRPSQEFEAKQLVHDILTDNANQENFYMHVRRYTTSVVLTSTYGKRVPVWDCDDVREIYGIMEEFSESALPGAFLADIFPPLTKLPSTLQWWRPRALMYYERQSKTWMNYWNSLQSQIAKNVAPECFVKQWHDAGFHKEGMDEVQAAFVAGISPALIEAGSETTSATLNSAIKYLAAFPKTQQTAHDELLRVIGEKRSPTFDNEASLPYIRAIVKEILRIRPITTMGSPHYTTADVIYKDMFIPKDTIVSLGQYAIHYDPTRWENPETFEPARYLNYPLTAGAYASRADANERDHFSFGAGRRICPGIHLTENSLFITLAKILWAFEIRPPLGADGTEESVDVSDEAYAPGMNTLPNPYKICFIPRSTQIERTLRAEWEKARVEGFLLGNVRVNTAGMVAN</sequence>
<dbReference type="Gene3D" id="1.10.630.10">
    <property type="entry name" value="Cytochrome P450"/>
    <property type="match status" value="1"/>
</dbReference>
<proteinExistence type="inferred from homology"/>
<comment type="similarity">
    <text evidence="1 6">Belongs to the cytochrome P450 family.</text>
</comment>
<dbReference type="InterPro" id="IPR001128">
    <property type="entry name" value="Cyt_P450"/>
</dbReference>
<dbReference type="SUPFAM" id="SSF48264">
    <property type="entry name" value="Cytochrome P450"/>
    <property type="match status" value="1"/>
</dbReference>
<feature type="binding site" description="axial binding residue" evidence="5">
    <location>
        <position position="448"/>
    </location>
    <ligand>
        <name>heme</name>
        <dbReference type="ChEBI" id="CHEBI:30413"/>
    </ligand>
    <ligandPart>
        <name>Fe</name>
        <dbReference type="ChEBI" id="CHEBI:18248"/>
    </ligandPart>
</feature>
<keyword evidence="7" id="KW-0732">Signal</keyword>
<keyword evidence="5 6" id="KW-0349">Heme</keyword>
<dbReference type="InterPro" id="IPR002401">
    <property type="entry name" value="Cyt_P450_E_grp-I"/>
</dbReference>
<evidence type="ECO:0000256" key="5">
    <source>
        <dbReference type="PIRSR" id="PIRSR602401-1"/>
    </source>
</evidence>
<dbReference type="GO" id="GO:0005506">
    <property type="term" value="F:iron ion binding"/>
    <property type="evidence" value="ECO:0007669"/>
    <property type="project" value="InterPro"/>
</dbReference>
<dbReference type="PANTHER" id="PTHR46300:SF11">
    <property type="entry name" value="OXIDOREDUCTASE, PUTATIVE-RELATED"/>
    <property type="match status" value="1"/>
</dbReference>
<reference evidence="8" key="1">
    <citation type="submission" date="2021-12" db="EMBL/GenBank/DDBJ databases">
        <title>Curvularia clavata genome.</title>
        <authorList>
            <person name="Cao Y."/>
        </authorList>
    </citation>
    <scope>NUCLEOTIDE SEQUENCE</scope>
    <source>
        <strain evidence="8">Yc1106</strain>
    </source>
</reference>
<dbReference type="PANTHER" id="PTHR46300">
    <property type="entry name" value="P450, PUTATIVE (EUROFUNG)-RELATED-RELATED"/>
    <property type="match status" value="1"/>
</dbReference>
<feature type="chain" id="PRO_5040289640" evidence="7">
    <location>
        <begin position="19"/>
        <end position="544"/>
    </location>
</feature>
<dbReference type="PRINTS" id="PR00463">
    <property type="entry name" value="EP450I"/>
</dbReference>
<name>A0A9Q9DQ93_CURCL</name>
<dbReference type="GO" id="GO:0016705">
    <property type="term" value="F:oxidoreductase activity, acting on paired donors, with incorporation or reduction of molecular oxygen"/>
    <property type="evidence" value="ECO:0007669"/>
    <property type="project" value="InterPro"/>
</dbReference>
<keyword evidence="9" id="KW-1185">Reference proteome</keyword>
<evidence type="ECO:0000313" key="8">
    <source>
        <dbReference type="EMBL" id="USP74121.1"/>
    </source>
</evidence>
<dbReference type="InterPro" id="IPR036396">
    <property type="entry name" value="Cyt_P450_sf"/>
</dbReference>
<evidence type="ECO:0000313" key="9">
    <source>
        <dbReference type="Proteomes" id="UP001056012"/>
    </source>
</evidence>
<keyword evidence="4 5" id="KW-0408">Iron</keyword>
<evidence type="ECO:0000256" key="3">
    <source>
        <dbReference type="ARBA" id="ARBA00023002"/>
    </source>
</evidence>
<dbReference type="VEuPathDB" id="FungiDB:yc1106_01395"/>
<dbReference type="OrthoDB" id="1103324at2759"/>
<evidence type="ECO:0000256" key="6">
    <source>
        <dbReference type="RuleBase" id="RU000461"/>
    </source>
</evidence>
<evidence type="ECO:0000256" key="4">
    <source>
        <dbReference type="ARBA" id="ARBA00023004"/>
    </source>
</evidence>